<protein>
    <submittedName>
        <fullName evidence="1">Uncharacterized protein</fullName>
    </submittedName>
</protein>
<accession>A0A3P8EY11</accession>
<sequence length="88" mass="10270">MVEDKFDIALVQSVVRDFCILFTLVEVFFDEPRRHDPIGNGWTFLPFVRYFTIRLTNSDRNTNKSKSFIVELTSTEADSLHNSENKLP</sequence>
<gene>
    <name evidence="1" type="ORF">SMTD_LOCUS9858</name>
</gene>
<proteinExistence type="predicted"/>
<organism evidence="1 2">
    <name type="scientific">Schistosoma mattheei</name>
    <dbReference type="NCBI Taxonomy" id="31246"/>
    <lineage>
        <taxon>Eukaryota</taxon>
        <taxon>Metazoa</taxon>
        <taxon>Spiralia</taxon>
        <taxon>Lophotrochozoa</taxon>
        <taxon>Platyhelminthes</taxon>
        <taxon>Trematoda</taxon>
        <taxon>Digenea</taxon>
        <taxon>Strigeidida</taxon>
        <taxon>Schistosomatoidea</taxon>
        <taxon>Schistosomatidae</taxon>
        <taxon>Schistosoma</taxon>
    </lineage>
</organism>
<evidence type="ECO:0000313" key="1">
    <source>
        <dbReference type="EMBL" id="VDP51858.1"/>
    </source>
</evidence>
<dbReference type="Proteomes" id="UP000269396">
    <property type="component" value="Unassembled WGS sequence"/>
</dbReference>
<dbReference type="EMBL" id="UZAL01030055">
    <property type="protein sequence ID" value="VDP51858.1"/>
    <property type="molecule type" value="Genomic_DNA"/>
</dbReference>
<name>A0A3P8EY11_9TREM</name>
<dbReference type="AlphaFoldDB" id="A0A3P8EY11"/>
<evidence type="ECO:0000313" key="2">
    <source>
        <dbReference type="Proteomes" id="UP000269396"/>
    </source>
</evidence>
<reference evidence="1 2" key="1">
    <citation type="submission" date="2018-11" db="EMBL/GenBank/DDBJ databases">
        <authorList>
            <consortium name="Pathogen Informatics"/>
        </authorList>
    </citation>
    <scope>NUCLEOTIDE SEQUENCE [LARGE SCALE GENOMIC DNA]</scope>
    <source>
        <strain>Denwood</strain>
        <strain evidence="2">Zambia</strain>
    </source>
</reference>
<keyword evidence="2" id="KW-1185">Reference proteome</keyword>